<dbReference type="GeneID" id="94290682"/>
<protein>
    <submittedName>
        <fullName evidence="2">Uncharacterized protein</fullName>
    </submittedName>
</protein>
<proteinExistence type="predicted"/>
<feature type="region of interest" description="Disordered" evidence="1">
    <location>
        <begin position="880"/>
        <end position="904"/>
    </location>
</feature>
<dbReference type="RefSeq" id="XP_067756626.1">
    <property type="nucleotide sequence ID" value="XM_067900605.1"/>
</dbReference>
<accession>A0A836I4M8</accession>
<feature type="region of interest" description="Disordered" evidence="1">
    <location>
        <begin position="1"/>
        <end position="25"/>
    </location>
</feature>
<sequence length="1609" mass="172321">MAKRLPGDRISKDMDGNNPWPSTFGGLERERTEEVVFSATALMELVAAFARTAAELALPIADGFSGHSHEETVPQMQPPAHARLHGSVDSCYGGDAVSGSEEYLGGFVENVVSGACTALDAVRCTGHLCAYAKTRVGSRNRDAASCGSGGHSAPAMVFTATHDEGQGQLRSLYNRLSFSQTAFQSVLCCERESWSKALQLTERMSEWNTSLDGLLGVSSLATSTSSTCSQLDALSPPRLLAVDGRDATIPLGATCPKAAAHLRGLSRSTAYMLLYVLAQHGRLAEVLRLCETIFSTNAFDLLRGWSTFDKHGADADAGLALILHLAVANTDPAAAGASALSAASVDLDLEARVHTALLDRMRCIECVVRAGVMPQRMLSVTEYATLVRRLLGDQVRSDAACHEFAATTMRRASPSSSLGWWLSPSQVWRLSAGLEHHVRTTLCLMGFQVNVRHGQTDMLNLEDLYVVLTITRQLVRRHDIDLRQLRDRQAKSLGGSGGGDGGDADGALSKPQSRRWVDWGVVTGNTKWTPLNSSSPPSELLSHPPPPTVTGTCAEVGAVSGCWTDLKARAPAKVALHGREELLLHLLPARRLAGSPTGADYVYQLCTTSHAACHRALLSFPPAYVEKSGFTAQHITPMPRQIPGVGAVNRGAASSTVAGSAVLLSLVSQETLSLLRAVCYTRNITLFWSSALGALAAQQLSVQASAAGAAGTLHGDGGFSERTAFASSATRVRENWLQPEEGSESLREEVAYALAHQAEVAVGASLVATRRLVDPLIVLAPYLSAYTVSALVQRPFRRAFTWQQCLALLPYTPLGSRSQLWLVRRIAQDNKGRRGAFPDVAAAPVSGASPAPGPRTLLTLSALSITTLETAEKMVAVEAAHQRHQRHQCSSERAGPNATLDAAQAAQRRRLVASPSSAESSASVFADAMAHADGALLALLLEGNWKRALQAFQEAPSRVQVGGAPHVVRLLVAADVWRDLSDAQRRPLVRLAVQGSAHSLGGVSGLLEEVLQTTLEHGLWHTGLYFHRSVAVEQPELVRQCRRAQCYAAQLCQGLLRRTSMTKTVAQMTKAVRRSQWAEAAACFLRYATQQRDGTPVVSTSLPPVHPLSDTPTGAPLEDAAALHTAPVCAASEKAAPPHAACTTAVPPTTSEELHSLAALIDADESVALQPHTRARASSSSPAFNLLCNSGDALIPLELAHVAQTARYAMLHTPLLWVRALQWLPKTALPLPFSHEQAWRVLCADNTEKLRAVLPPAVQLEASLDERGGASAQVAAAAAAAAVAAATVEDTVAMVTSTTEAALSLVEAARRAHRPQHANEVGKEQQAAVANALRVLHRAGAWEQAALLYDKAVESHCMPYASSSKVLEAAQQGGAPWQVTLTYFFRMSQRQRPDVNATAVALQACVEGGQWETAFRVLRQSVLTQAAPVPRLVMLAVNTALQCGVWSRALAAAHQYRRTRNPQLAHTVLLTYVRTQHWDDATEYFYDCTRRGLRPLDASLELAIIASEAASAEYRKTALMVGAIASALEDLYRMSGAVLEHIIFVHRQAQRGALHWQTVSSSPCCMPKRALHGAADIDHDGDFVLPHPAAASSRDEAHHTDADDNCDTV</sequence>
<dbReference type="Gene3D" id="1.25.40.10">
    <property type="entry name" value="Tetratricopeptide repeat domain"/>
    <property type="match status" value="1"/>
</dbReference>
<name>A0A836I4M8_9TRYP</name>
<organism evidence="2 3">
    <name type="scientific">Porcisia hertigi</name>
    <dbReference type="NCBI Taxonomy" id="2761500"/>
    <lineage>
        <taxon>Eukaryota</taxon>
        <taxon>Discoba</taxon>
        <taxon>Euglenozoa</taxon>
        <taxon>Kinetoplastea</taxon>
        <taxon>Metakinetoplastina</taxon>
        <taxon>Trypanosomatida</taxon>
        <taxon>Trypanosomatidae</taxon>
        <taxon>Leishmaniinae</taxon>
        <taxon>Porcisia</taxon>
    </lineage>
</organism>
<dbReference type="Proteomes" id="UP000674318">
    <property type="component" value="Unassembled WGS sequence"/>
</dbReference>
<dbReference type="OrthoDB" id="273695at2759"/>
<dbReference type="KEGG" id="phet:94290682"/>
<keyword evidence="3" id="KW-1185">Reference proteome</keyword>
<evidence type="ECO:0000313" key="3">
    <source>
        <dbReference type="Proteomes" id="UP000674318"/>
    </source>
</evidence>
<reference evidence="2 3" key="1">
    <citation type="submission" date="2021-02" db="EMBL/GenBank/DDBJ databases">
        <title>Porcisia hertigi Genome sequencing and assembly.</title>
        <authorList>
            <person name="Almutairi H."/>
            <person name="Gatherer D."/>
        </authorList>
    </citation>
    <scope>NUCLEOTIDE SEQUENCE [LARGE SCALE GENOMIC DNA]</scope>
    <source>
        <strain evidence="2 3">C119</strain>
    </source>
</reference>
<dbReference type="EMBL" id="JAFJZO010000025">
    <property type="protein sequence ID" value="KAG5502854.1"/>
    <property type="molecule type" value="Genomic_DNA"/>
</dbReference>
<dbReference type="InterPro" id="IPR011990">
    <property type="entry name" value="TPR-like_helical_dom_sf"/>
</dbReference>
<feature type="compositionally biased region" description="Basic and acidic residues" evidence="1">
    <location>
        <begin position="1593"/>
        <end position="1602"/>
    </location>
</feature>
<feature type="region of interest" description="Disordered" evidence="1">
    <location>
        <begin position="1588"/>
        <end position="1609"/>
    </location>
</feature>
<comment type="caution">
    <text evidence="2">The sequence shown here is derived from an EMBL/GenBank/DDBJ whole genome shotgun (WGS) entry which is preliminary data.</text>
</comment>
<feature type="compositionally biased region" description="Basic and acidic residues" evidence="1">
    <location>
        <begin position="1"/>
        <end position="15"/>
    </location>
</feature>
<feature type="region of interest" description="Disordered" evidence="1">
    <location>
        <begin position="490"/>
        <end position="510"/>
    </location>
</feature>
<gene>
    <name evidence="2" type="ORF">JKF63_04624</name>
</gene>
<evidence type="ECO:0000256" key="1">
    <source>
        <dbReference type="SAM" id="MobiDB-lite"/>
    </source>
</evidence>
<evidence type="ECO:0000313" key="2">
    <source>
        <dbReference type="EMBL" id="KAG5502854.1"/>
    </source>
</evidence>